<protein>
    <submittedName>
        <fullName evidence="1">Uncharacterized protein</fullName>
    </submittedName>
</protein>
<name>A0A285SB02_9BACL</name>
<proteinExistence type="predicted"/>
<evidence type="ECO:0000313" key="1">
    <source>
        <dbReference type="EMBL" id="SOC02824.1"/>
    </source>
</evidence>
<dbReference type="InterPro" id="IPR013321">
    <property type="entry name" value="Arc_rbn_hlx_hlx"/>
</dbReference>
<dbReference type="GO" id="GO:0006355">
    <property type="term" value="P:regulation of DNA-templated transcription"/>
    <property type="evidence" value="ECO:0007669"/>
    <property type="project" value="InterPro"/>
</dbReference>
<accession>A0A285SB02</accession>
<dbReference type="Proteomes" id="UP000219636">
    <property type="component" value="Unassembled WGS sequence"/>
</dbReference>
<dbReference type="AlphaFoldDB" id="A0A285SB02"/>
<gene>
    <name evidence="1" type="ORF">SAMN05880501_103113</name>
</gene>
<dbReference type="Gene3D" id="1.10.1220.10">
    <property type="entry name" value="Met repressor-like"/>
    <property type="match status" value="1"/>
</dbReference>
<sequence>MVHKEQTVGMYINLPKQLKDDFNQMLQKKGASMSAVIRLLITDYLTENGTPSKPKLIGKRINKKKGSA</sequence>
<dbReference type="CDD" id="cd21631">
    <property type="entry name" value="RHH_CopG_NikR-like"/>
    <property type="match status" value="1"/>
</dbReference>
<evidence type="ECO:0000313" key="2">
    <source>
        <dbReference type="Proteomes" id="UP000219636"/>
    </source>
</evidence>
<dbReference type="RefSeq" id="WP_097072800.1">
    <property type="nucleotide sequence ID" value="NZ_OBMQ01000003.1"/>
</dbReference>
<organism evidence="1 2">
    <name type="scientific">Ureibacillus xyleni</name>
    <dbReference type="NCBI Taxonomy" id="614648"/>
    <lineage>
        <taxon>Bacteria</taxon>
        <taxon>Bacillati</taxon>
        <taxon>Bacillota</taxon>
        <taxon>Bacilli</taxon>
        <taxon>Bacillales</taxon>
        <taxon>Caryophanaceae</taxon>
        <taxon>Ureibacillus</taxon>
    </lineage>
</organism>
<dbReference type="EMBL" id="OBMQ01000003">
    <property type="protein sequence ID" value="SOC02824.1"/>
    <property type="molecule type" value="Genomic_DNA"/>
</dbReference>
<keyword evidence="2" id="KW-1185">Reference proteome</keyword>
<reference evidence="2" key="1">
    <citation type="submission" date="2017-08" db="EMBL/GenBank/DDBJ databases">
        <authorList>
            <person name="Varghese N."/>
            <person name="Submissions S."/>
        </authorList>
    </citation>
    <scope>NUCLEOTIDE SEQUENCE [LARGE SCALE GENOMIC DNA]</scope>
    <source>
        <strain evidence="2">JC22</strain>
    </source>
</reference>